<comment type="caution">
    <text evidence="2">The sequence shown here is derived from an EMBL/GenBank/DDBJ whole genome shotgun (WGS) entry which is preliminary data.</text>
</comment>
<name>A0A3E0WWT7_9GAMM</name>
<proteinExistence type="predicted"/>
<dbReference type="Pfam" id="PF13469">
    <property type="entry name" value="Sulfotransfer_3"/>
    <property type="match status" value="1"/>
</dbReference>
<protein>
    <recommendedName>
        <fullName evidence="4">Sulfotransferase family protein</fullName>
    </recommendedName>
</protein>
<dbReference type="InterPro" id="IPR027417">
    <property type="entry name" value="P-loop_NTPase"/>
</dbReference>
<evidence type="ECO:0000313" key="2">
    <source>
        <dbReference type="EMBL" id="RFA37470.1"/>
    </source>
</evidence>
<dbReference type="SUPFAM" id="SSF52540">
    <property type="entry name" value="P-loop containing nucleoside triphosphate hydrolases"/>
    <property type="match status" value="1"/>
</dbReference>
<dbReference type="RefSeq" id="WP_116301802.1">
    <property type="nucleotide sequence ID" value="NZ_NFZV01000006.1"/>
</dbReference>
<dbReference type="GO" id="GO:0008476">
    <property type="term" value="F:protein-tyrosine sulfotransferase activity"/>
    <property type="evidence" value="ECO:0007669"/>
    <property type="project" value="InterPro"/>
</dbReference>
<dbReference type="InterPro" id="IPR026634">
    <property type="entry name" value="TPST-like"/>
</dbReference>
<keyword evidence="1" id="KW-0808">Transferase</keyword>
<sequence>MHIASKVKVRNEHNQRQRLFLLGCSRSGTSLIQHRLANHSLIYSLPETDFFGRLMGNAMWRWVATHGWVRRRSATRALEKLGTVAGGTPQHIGTDRHFVATKECVAAFIETLEQATSTTEKRIWLEKTPKHYRYIEQIEKYIPSSSFIHVVRDGKAVVASIQSRARKFSDEFGHQSNPRYAVKLWNRAVQVALKRVGMQTDIAVFYEEFATEPKQALQNLCHWIGVEYEPAMLSVNEKTSGIRTSNEQWKDGVTRDIKIAPSQFTELFSKREQRRISKALDYHSYEKLRRAVCAAEKT</sequence>
<evidence type="ECO:0000313" key="3">
    <source>
        <dbReference type="Proteomes" id="UP000256763"/>
    </source>
</evidence>
<accession>A0A3E0WWT7</accession>
<dbReference type="PANTHER" id="PTHR12788">
    <property type="entry name" value="PROTEIN-TYROSINE SULFOTRANSFERASE 2"/>
    <property type="match status" value="1"/>
</dbReference>
<evidence type="ECO:0008006" key="4">
    <source>
        <dbReference type="Google" id="ProtNLM"/>
    </source>
</evidence>
<dbReference type="Proteomes" id="UP000256763">
    <property type="component" value="Unassembled WGS sequence"/>
</dbReference>
<organism evidence="2 3">
    <name type="scientific">Alkalilimnicola ehrlichii</name>
    <dbReference type="NCBI Taxonomy" id="351052"/>
    <lineage>
        <taxon>Bacteria</taxon>
        <taxon>Pseudomonadati</taxon>
        <taxon>Pseudomonadota</taxon>
        <taxon>Gammaproteobacteria</taxon>
        <taxon>Chromatiales</taxon>
        <taxon>Ectothiorhodospiraceae</taxon>
        <taxon>Alkalilimnicola</taxon>
    </lineage>
</organism>
<dbReference type="Gene3D" id="3.40.50.300">
    <property type="entry name" value="P-loop containing nucleotide triphosphate hydrolases"/>
    <property type="match status" value="1"/>
</dbReference>
<keyword evidence="3" id="KW-1185">Reference proteome</keyword>
<dbReference type="PANTHER" id="PTHR12788:SF10">
    <property type="entry name" value="PROTEIN-TYROSINE SULFOTRANSFERASE"/>
    <property type="match status" value="1"/>
</dbReference>
<evidence type="ECO:0000256" key="1">
    <source>
        <dbReference type="ARBA" id="ARBA00022679"/>
    </source>
</evidence>
<dbReference type="EMBL" id="NFZW01000007">
    <property type="protein sequence ID" value="RFA37470.1"/>
    <property type="molecule type" value="Genomic_DNA"/>
</dbReference>
<dbReference type="OrthoDB" id="1441538at2"/>
<gene>
    <name evidence="2" type="ORF">CAL65_09295</name>
</gene>
<reference evidence="3" key="1">
    <citation type="submission" date="2017-05" db="EMBL/GenBank/DDBJ databases">
        <authorList>
            <person name="Sharma S."/>
            <person name="Sidhu C."/>
            <person name="Pinnaka A.K."/>
        </authorList>
    </citation>
    <scope>NUCLEOTIDE SEQUENCE [LARGE SCALE GENOMIC DNA]</scope>
    <source>
        <strain evidence="3">AK93</strain>
    </source>
</reference>
<dbReference type="AlphaFoldDB" id="A0A3E0WWT7"/>